<feature type="compositionally biased region" description="Basic and acidic residues" evidence="5">
    <location>
        <begin position="397"/>
        <end position="417"/>
    </location>
</feature>
<evidence type="ECO:0000256" key="5">
    <source>
        <dbReference type="SAM" id="MobiDB-lite"/>
    </source>
</evidence>
<feature type="compositionally biased region" description="Polar residues" evidence="5">
    <location>
        <begin position="64"/>
        <end position="73"/>
    </location>
</feature>
<sequence>MVRLINHLLIKDGRKLWFTRKHPQELCIQQQKEHDEHQLRTANDGMYQKRVGEEVSEESRSCLPETNSDTTTHSMRQEVLEESPKHLKIVISNPHSDSASSAFSPPPQTPRATTETCVLTPSTLDPHHDNDSDTIPFFDDALGAVENMLHKPAPTTFCAENSLDEHSSYLHHKKKKKKDVILSIQRVVYVEYRNCIWIWNTAFVAQREPKFTLKIRIGDQTSTTETLAESSPQPEPVKIKFKNLPLEEPREFQPKVVPPLKLGALATHTELKEERAESKRKYYTKAELKASSSYLSAFFVKQSKEETSRKKKDEEERKREKEERRRQEKEERKRIEQEREKEARERERELERGREREVEREREQDLFERKLKEQHEKEKQRRDKDVRLPPPVTAFVKADKKDKRLKEKRRSKEEKKSQVVLEKSVVENNSDEGDDDNSDVVWICPSCSVAWTEGATMVCCDMCDNWFHWHCVGLIIAPPDDVPWFCQKCAGKRQSDKSNKRTGSKLEGSNRKRKKLF</sequence>
<evidence type="ECO:0000256" key="3">
    <source>
        <dbReference type="ARBA" id="ARBA00022833"/>
    </source>
</evidence>
<dbReference type="AlphaFoldDB" id="A0A0D8XQ38"/>
<keyword evidence="8" id="KW-1185">Reference proteome</keyword>
<keyword evidence="1" id="KW-0479">Metal-binding</keyword>
<dbReference type="InterPro" id="IPR011011">
    <property type="entry name" value="Znf_FYVE_PHD"/>
</dbReference>
<gene>
    <name evidence="7" type="ORF">DICVIV_09473</name>
</gene>
<dbReference type="PANTHER" id="PTHR46452">
    <property type="entry name" value="TRANSCRIPTION INITIATION FACTOR TFIID SUBUNIT 3"/>
    <property type="match status" value="1"/>
</dbReference>
<feature type="region of interest" description="Disordered" evidence="5">
    <location>
        <begin position="31"/>
        <end position="73"/>
    </location>
</feature>
<organism evidence="7 8">
    <name type="scientific">Dictyocaulus viviparus</name>
    <name type="common">Bovine lungworm</name>
    <dbReference type="NCBI Taxonomy" id="29172"/>
    <lineage>
        <taxon>Eukaryota</taxon>
        <taxon>Metazoa</taxon>
        <taxon>Ecdysozoa</taxon>
        <taxon>Nematoda</taxon>
        <taxon>Chromadorea</taxon>
        <taxon>Rhabditida</taxon>
        <taxon>Rhabditina</taxon>
        <taxon>Rhabditomorpha</taxon>
        <taxon>Strongyloidea</taxon>
        <taxon>Metastrongylidae</taxon>
        <taxon>Dictyocaulus</taxon>
    </lineage>
</organism>
<dbReference type="SMART" id="SM00249">
    <property type="entry name" value="PHD"/>
    <property type="match status" value="1"/>
</dbReference>
<dbReference type="EMBL" id="KN716468">
    <property type="protein sequence ID" value="KJH44491.1"/>
    <property type="molecule type" value="Genomic_DNA"/>
</dbReference>
<evidence type="ECO:0000256" key="2">
    <source>
        <dbReference type="ARBA" id="ARBA00022771"/>
    </source>
</evidence>
<feature type="region of interest" description="Disordered" evidence="5">
    <location>
        <begin position="492"/>
        <end position="517"/>
    </location>
</feature>
<dbReference type="Proteomes" id="UP000053766">
    <property type="component" value="Unassembled WGS sequence"/>
</dbReference>
<keyword evidence="3" id="KW-0862">Zinc</keyword>
<dbReference type="GO" id="GO:0005669">
    <property type="term" value="C:transcription factor TFIID complex"/>
    <property type="evidence" value="ECO:0007669"/>
    <property type="project" value="TreeGrafter"/>
</dbReference>
<dbReference type="CDD" id="cd15522">
    <property type="entry name" value="PHD_TAF3"/>
    <property type="match status" value="1"/>
</dbReference>
<dbReference type="InterPro" id="IPR019787">
    <property type="entry name" value="Znf_PHD-finger"/>
</dbReference>
<dbReference type="PANTHER" id="PTHR46452:SF1">
    <property type="entry name" value="TRANSCRIPTION INITIATION FACTOR TFIID SUBUNIT 3"/>
    <property type="match status" value="1"/>
</dbReference>
<feature type="domain" description="PHD-type" evidence="6">
    <location>
        <begin position="441"/>
        <end position="492"/>
    </location>
</feature>
<dbReference type="GO" id="GO:0045944">
    <property type="term" value="P:positive regulation of transcription by RNA polymerase II"/>
    <property type="evidence" value="ECO:0007669"/>
    <property type="project" value="TreeGrafter"/>
</dbReference>
<name>A0A0D8XQ38_DICVI</name>
<dbReference type="PROSITE" id="PS01359">
    <property type="entry name" value="ZF_PHD_1"/>
    <property type="match status" value="1"/>
</dbReference>
<dbReference type="InterPro" id="IPR013083">
    <property type="entry name" value="Znf_RING/FYVE/PHD"/>
</dbReference>
<dbReference type="GO" id="GO:0002039">
    <property type="term" value="F:p53 binding"/>
    <property type="evidence" value="ECO:0007669"/>
    <property type="project" value="TreeGrafter"/>
</dbReference>
<feature type="region of interest" description="Disordered" evidence="5">
    <location>
        <begin position="95"/>
        <end position="114"/>
    </location>
</feature>
<accession>A0A0D8XQ38</accession>
<feature type="compositionally biased region" description="Basic and acidic residues" evidence="5">
    <location>
        <begin position="50"/>
        <end position="60"/>
    </location>
</feature>
<dbReference type="OrthoDB" id="436852at2759"/>
<dbReference type="Gene3D" id="3.30.40.10">
    <property type="entry name" value="Zinc/RING finger domain, C3HC4 (zinc finger)"/>
    <property type="match status" value="1"/>
</dbReference>
<proteinExistence type="predicted"/>
<dbReference type="PROSITE" id="PS50016">
    <property type="entry name" value="ZF_PHD_2"/>
    <property type="match status" value="1"/>
</dbReference>
<evidence type="ECO:0000313" key="7">
    <source>
        <dbReference type="EMBL" id="KJH44491.1"/>
    </source>
</evidence>
<reference evidence="7 8" key="1">
    <citation type="submission" date="2013-11" db="EMBL/GenBank/DDBJ databases">
        <title>Draft genome of the bovine lungworm Dictyocaulus viviparus.</title>
        <authorList>
            <person name="Mitreva M."/>
        </authorList>
    </citation>
    <scope>NUCLEOTIDE SEQUENCE [LARGE SCALE GENOMIC DNA]</scope>
    <source>
        <strain evidence="7 8">HannoverDv2000</strain>
    </source>
</reference>
<feature type="compositionally biased region" description="Basic and acidic residues" evidence="5">
    <location>
        <begin position="371"/>
        <end position="387"/>
    </location>
</feature>
<protein>
    <submittedName>
        <fullName evidence="7">PHD-finger</fullName>
    </submittedName>
</protein>
<evidence type="ECO:0000256" key="4">
    <source>
        <dbReference type="PROSITE-ProRule" id="PRU00146"/>
    </source>
</evidence>
<dbReference type="STRING" id="29172.A0A0D8XQ38"/>
<keyword evidence="2 4" id="KW-0863">Zinc-finger</keyword>
<dbReference type="Pfam" id="PF00628">
    <property type="entry name" value="PHD"/>
    <property type="match status" value="1"/>
</dbReference>
<evidence type="ECO:0000313" key="8">
    <source>
        <dbReference type="Proteomes" id="UP000053766"/>
    </source>
</evidence>
<evidence type="ECO:0000259" key="6">
    <source>
        <dbReference type="PROSITE" id="PS50016"/>
    </source>
</evidence>
<feature type="region of interest" description="Disordered" evidence="5">
    <location>
        <begin position="371"/>
        <end position="435"/>
    </location>
</feature>
<dbReference type="InterPro" id="IPR001965">
    <property type="entry name" value="Znf_PHD"/>
</dbReference>
<dbReference type="InterPro" id="IPR019786">
    <property type="entry name" value="Zinc_finger_PHD-type_CS"/>
</dbReference>
<feature type="region of interest" description="Disordered" evidence="5">
    <location>
        <begin position="305"/>
        <end position="355"/>
    </location>
</feature>
<dbReference type="GO" id="GO:0008270">
    <property type="term" value="F:zinc ion binding"/>
    <property type="evidence" value="ECO:0007669"/>
    <property type="project" value="UniProtKB-KW"/>
</dbReference>
<reference evidence="8" key="2">
    <citation type="journal article" date="2016" name="Sci. Rep.">
        <title>Dictyocaulus viviparus genome, variome and transcriptome elucidate lungworm biology and support future intervention.</title>
        <authorList>
            <person name="McNulty S.N."/>
            <person name="Strube C."/>
            <person name="Rosa B.A."/>
            <person name="Martin J.C."/>
            <person name="Tyagi R."/>
            <person name="Choi Y.J."/>
            <person name="Wang Q."/>
            <person name="Hallsworth Pepin K."/>
            <person name="Zhang X."/>
            <person name="Ozersky P."/>
            <person name="Wilson R.K."/>
            <person name="Sternberg P.W."/>
            <person name="Gasser R.B."/>
            <person name="Mitreva M."/>
        </authorList>
    </citation>
    <scope>NUCLEOTIDE SEQUENCE [LARGE SCALE GENOMIC DNA]</scope>
    <source>
        <strain evidence="8">HannoverDv2000</strain>
    </source>
</reference>
<evidence type="ECO:0000256" key="1">
    <source>
        <dbReference type="ARBA" id="ARBA00022723"/>
    </source>
</evidence>
<dbReference type="SUPFAM" id="SSF57903">
    <property type="entry name" value="FYVE/PHD zinc finger"/>
    <property type="match status" value="1"/>
</dbReference>